<reference evidence="11" key="1">
    <citation type="journal article" date="2019" name="Int. J. Syst. Evol. Microbiol.">
        <title>The Global Catalogue of Microorganisms (GCM) 10K type strain sequencing project: providing services to taxonomists for standard genome sequencing and annotation.</title>
        <authorList>
            <consortium name="The Broad Institute Genomics Platform"/>
            <consortium name="The Broad Institute Genome Sequencing Center for Infectious Disease"/>
            <person name="Wu L."/>
            <person name="Ma J."/>
        </authorList>
    </citation>
    <scope>NUCLEOTIDE SEQUENCE [LARGE SCALE GENOMIC DNA]</scope>
    <source>
        <strain evidence="11">CGMCC 1.13574</strain>
    </source>
</reference>
<accession>A0ABW4ZXS8</accession>
<feature type="domain" description="POTRA" evidence="9">
    <location>
        <begin position="52"/>
        <end position="121"/>
    </location>
</feature>
<dbReference type="PANTHER" id="PTHR37820:SF1">
    <property type="entry name" value="CELL DIVISION PROTEIN FTSQ"/>
    <property type="match status" value="1"/>
</dbReference>
<evidence type="ECO:0000256" key="5">
    <source>
        <dbReference type="ARBA" id="ARBA00022989"/>
    </source>
</evidence>
<protein>
    <submittedName>
        <fullName evidence="10">Cell division protein FtsQ/DivIB</fullName>
    </submittedName>
</protein>
<evidence type="ECO:0000256" key="1">
    <source>
        <dbReference type="ARBA" id="ARBA00004370"/>
    </source>
</evidence>
<dbReference type="InterPro" id="IPR050487">
    <property type="entry name" value="FtsQ_DivIB"/>
</dbReference>
<keyword evidence="3 10" id="KW-0132">Cell division</keyword>
<dbReference type="PROSITE" id="PS51779">
    <property type="entry name" value="POTRA"/>
    <property type="match status" value="1"/>
</dbReference>
<dbReference type="Gene3D" id="3.10.20.310">
    <property type="entry name" value="membrane protein fhac"/>
    <property type="match status" value="1"/>
</dbReference>
<evidence type="ECO:0000256" key="4">
    <source>
        <dbReference type="ARBA" id="ARBA00022692"/>
    </source>
</evidence>
<comment type="subcellular location">
    <subcellularLocation>
        <location evidence="1">Membrane</location>
    </subcellularLocation>
</comment>
<dbReference type="Gene3D" id="3.40.50.10960">
    <property type="match status" value="1"/>
</dbReference>
<dbReference type="RefSeq" id="WP_386047132.1">
    <property type="nucleotide sequence ID" value="NZ_JBHUIO010000008.1"/>
</dbReference>
<comment type="caution">
    <text evidence="10">The sequence shown here is derived from an EMBL/GenBank/DDBJ whole genome shotgun (WGS) entry which is preliminary data.</text>
</comment>
<feature type="transmembrane region" description="Helical" evidence="8">
    <location>
        <begin position="30"/>
        <end position="47"/>
    </location>
</feature>
<dbReference type="GO" id="GO:0051301">
    <property type="term" value="P:cell division"/>
    <property type="evidence" value="ECO:0007669"/>
    <property type="project" value="UniProtKB-KW"/>
</dbReference>
<keyword evidence="7" id="KW-0131">Cell cycle</keyword>
<name>A0ABW4ZXS8_9BACL</name>
<evidence type="ECO:0000256" key="3">
    <source>
        <dbReference type="ARBA" id="ARBA00022618"/>
    </source>
</evidence>
<evidence type="ECO:0000256" key="7">
    <source>
        <dbReference type="ARBA" id="ARBA00023306"/>
    </source>
</evidence>
<sequence>MPTTPPPTVLESYAEQNQPKTRKRRPNWKALLFVVIFFGGLLIAVFLQSPLSSVSYIEVLGNQHIRYDEILRTAEVEKGMSFLAIDKAEVKEKILRAYPRVLSVDVQVSWQGEVTIAVVEKALAGLIVQDASIYHLLQDGTVLAGTEKLGVERVPAISLDQPTPLQNGQKVTSPDLLELAKQIPEVDRAVLDNISEIRIASDGPWKIYMCDKFEVRIPARQFADKMKSYLEYRNALASDTAPGIINVFDAIYMESFKPQDKKGE</sequence>
<dbReference type="InterPro" id="IPR005548">
    <property type="entry name" value="Cell_div_FtsQ/DivIB_C"/>
</dbReference>
<evidence type="ECO:0000313" key="10">
    <source>
        <dbReference type="EMBL" id="MFD2170817.1"/>
    </source>
</evidence>
<evidence type="ECO:0000313" key="11">
    <source>
        <dbReference type="Proteomes" id="UP001597343"/>
    </source>
</evidence>
<organism evidence="10 11">
    <name type="scientific">Tumebacillus lipolyticus</name>
    <dbReference type="NCBI Taxonomy" id="1280370"/>
    <lineage>
        <taxon>Bacteria</taxon>
        <taxon>Bacillati</taxon>
        <taxon>Bacillota</taxon>
        <taxon>Bacilli</taxon>
        <taxon>Bacillales</taxon>
        <taxon>Alicyclobacillaceae</taxon>
        <taxon>Tumebacillus</taxon>
    </lineage>
</organism>
<dbReference type="EMBL" id="JBHUIO010000008">
    <property type="protein sequence ID" value="MFD2170817.1"/>
    <property type="molecule type" value="Genomic_DNA"/>
</dbReference>
<keyword evidence="6 8" id="KW-0472">Membrane</keyword>
<evidence type="ECO:0000256" key="6">
    <source>
        <dbReference type="ARBA" id="ARBA00023136"/>
    </source>
</evidence>
<keyword evidence="2" id="KW-1003">Cell membrane</keyword>
<evidence type="ECO:0000256" key="2">
    <source>
        <dbReference type="ARBA" id="ARBA00022475"/>
    </source>
</evidence>
<evidence type="ECO:0000259" key="9">
    <source>
        <dbReference type="PROSITE" id="PS51779"/>
    </source>
</evidence>
<proteinExistence type="predicted"/>
<gene>
    <name evidence="10" type="ORF">ACFSOY_12575</name>
</gene>
<keyword evidence="4 8" id="KW-0812">Transmembrane</keyword>
<keyword evidence="5 8" id="KW-1133">Transmembrane helix</keyword>
<dbReference type="InterPro" id="IPR034746">
    <property type="entry name" value="POTRA"/>
</dbReference>
<dbReference type="Pfam" id="PF08478">
    <property type="entry name" value="POTRA_1"/>
    <property type="match status" value="1"/>
</dbReference>
<dbReference type="PANTHER" id="PTHR37820">
    <property type="entry name" value="CELL DIVISION PROTEIN DIVIB"/>
    <property type="match status" value="1"/>
</dbReference>
<evidence type="ECO:0000256" key="8">
    <source>
        <dbReference type="SAM" id="Phobius"/>
    </source>
</evidence>
<dbReference type="InterPro" id="IPR013685">
    <property type="entry name" value="POTRA_FtsQ_type"/>
</dbReference>
<keyword evidence="11" id="KW-1185">Reference proteome</keyword>
<dbReference type="Pfam" id="PF03799">
    <property type="entry name" value="FtsQ_DivIB_C"/>
    <property type="match status" value="1"/>
</dbReference>
<dbReference type="Proteomes" id="UP001597343">
    <property type="component" value="Unassembled WGS sequence"/>
</dbReference>